<dbReference type="Pfam" id="PF04819">
    <property type="entry name" value="DUF716"/>
    <property type="match status" value="1"/>
</dbReference>
<dbReference type="AlphaFoldDB" id="A0A6J1H5E8"/>
<dbReference type="GO" id="GO:0016020">
    <property type="term" value="C:membrane"/>
    <property type="evidence" value="ECO:0007669"/>
    <property type="project" value="UniProtKB-SubCell"/>
</dbReference>
<evidence type="ECO:0000256" key="1">
    <source>
        <dbReference type="ARBA" id="ARBA00004141"/>
    </source>
</evidence>
<dbReference type="PANTHER" id="PTHR47830:SF2">
    <property type="entry name" value="PROTEIN, PUTATIVE-RELATED"/>
    <property type="match status" value="1"/>
</dbReference>
<evidence type="ECO:0000256" key="3">
    <source>
        <dbReference type="ARBA" id="ARBA00022692"/>
    </source>
</evidence>
<keyword evidence="3 6" id="KW-0812">Transmembrane</keyword>
<feature type="transmembrane region" description="Helical" evidence="6">
    <location>
        <begin position="75"/>
        <end position="96"/>
    </location>
</feature>
<name>A0A6J1H5E8_CUCMO</name>
<dbReference type="InterPro" id="IPR006904">
    <property type="entry name" value="DUF716"/>
</dbReference>
<feature type="transmembrane region" description="Helical" evidence="6">
    <location>
        <begin position="255"/>
        <end position="275"/>
    </location>
</feature>
<feature type="transmembrane region" description="Helical" evidence="6">
    <location>
        <begin position="190"/>
        <end position="212"/>
    </location>
</feature>
<organism evidence="7 8">
    <name type="scientific">Cucurbita moschata</name>
    <name type="common">Winter crookneck squash</name>
    <name type="synonym">Cucurbita pepo var. moschata</name>
    <dbReference type="NCBI Taxonomy" id="3662"/>
    <lineage>
        <taxon>Eukaryota</taxon>
        <taxon>Viridiplantae</taxon>
        <taxon>Streptophyta</taxon>
        <taxon>Embryophyta</taxon>
        <taxon>Tracheophyta</taxon>
        <taxon>Spermatophyta</taxon>
        <taxon>Magnoliopsida</taxon>
        <taxon>eudicotyledons</taxon>
        <taxon>Gunneridae</taxon>
        <taxon>Pentapetalae</taxon>
        <taxon>rosids</taxon>
        <taxon>fabids</taxon>
        <taxon>Cucurbitales</taxon>
        <taxon>Cucurbitaceae</taxon>
        <taxon>Cucurbiteae</taxon>
        <taxon>Cucurbita</taxon>
    </lineage>
</organism>
<proteinExistence type="inferred from homology"/>
<evidence type="ECO:0000256" key="6">
    <source>
        <dbReference type="SAM" id="Phobius"/>
    </source>
</evidence>
<evidence type="ECO:0000256" key="4">
    <source>
        <dbReference type="ARBA" id="ARBA00022989"/>
    </source>
</evidence>
<protein>
    <submittedName>
        <fullName evidence="8">Uncharacterized protein LOC111460286 isoform X1</fullName>
    </submittedName>
</protein>
<dbReference type="Proteomes" id="UP000504609">
    <property type="component" value="Unplaced"/>
</dbReference>
<feature type="transmembrane region" description="Helical" evidence="6">
    <location>
        <begin position="165"/>
        <end position="183"/>
    </location>
</feature>
<accession>A0A6J1H5E8</accession>
<evidence type="ECO:0000313" key="7">
    <source>
        <dbReference type="Proteomes" id="UP000504609"/>
    </source>
</evidence>
<keyword evidence="7" id="KW-1185">Reference proteome</keyword>
<sequence>METASSASSSSGISKLLTKPLSMASLATHLSAALFLVPIGVRRLLGSSSVYLNNPSLYRSKIWYLSEPKWKNFDLYSLLLLPPIAAFSEIFLFIAFSGNPTYRFAFFQQSVAIFFFWALAILIILRENLDPLLVSESFIFVFAGVAFLVEYSVIGKGITGLGGDLYHISGGLTLLCACSCLFLSMKPSAFFAEFLLSSGLTFKGTWLFQIGLSLYTDAFSLKGCRAMLVLPATGDAFVQCDLEEDGLRGIALMDLIFIGHVVLVLILGLGLIGLLSSNRNFRIGQGSGPLLAELGQETVLIRSAPEIETE</sequence>
<gene>
    <name evidence="8" type="primary">LOC111460286</name>
</gene>
<dbReference type="KEGG" id="cmos:111460286"/>
<feature type="transmembrane region" description="Helical" evidence="6">
    <location>
        <begin position="102"/>
        <end position="125"/>
    </location>
</feature>
<dbReference type="PANTHER" id="PTHR47830">
    <property type="entry name" value="OS11G0534100 PROTEIN"/>
    <property type="match status" value="1"/>
</dbReference>
<feature type="transmembrane region" description="Helical" evidence="6">
    <location>
        <begin position="20"/>
        <end position="41"/>
    </location>
</feature>
<evidence type="ECO:0000256" key="2">
    <source>
        <dbReference type="ARBA" id="ARBA00006948"/>
    </source>
</evidence>
<evidence type="ECO:0000256" key="5">
    <source>
        <dbReference type="ARBA" id="ARBA00023136"/>
    </source>
</evidence>
<keyword evidence="5 6" id="KW-0472">Membrane</keyword>
<feature type="transmembrane region" description="Helical" evidence="6">
    <location>
        <begin position="132"/>
        <end position="153"/>
    </location>
</feature>
<comment type="similarity">
    <text evidence="2">Belongs to the TMEM45 family.</text>
</comment>
<evidence type="ECO:0000313" key="8">
    <source>
        <dbReference type="RefSeq" id="XP_022959248.1"/>
    </source>
</evidence>
<dbReference type="GeneID" id="111460286"/>
<keyword evidence="4 6" id="KW-1133">Transmembrane helix</keyword>
<reference evidence="8" key="1">
    <citation type="submission" date="2025-08" db="UniProtKB">
        <authorList>
            <consortium name="RefSeq"/>
        </authorList>
    </citation>
    <scope>IDENTIFICATION</scope>
    <source>
        <tissue evidence="8">Young leaves</tissue>
    </source>
</reference>
<comment type="subcellular location">
    <subcellularLocation>
        <location evidence="1">Membrane</location>
        <topology evidence="1">Multi-pass membrane protein</topology>
    </subcellularLocation>
</comment>
<dbReference type="RefSeq" id="XP_022959248.1">
    <property type="nucleotide sequence ID" value="XM_023103480.1"/>
</dbReference>